<evidence type="ECO:0000256" key="2">
    <source>
        <dbReference type="ARBA" id="ARBA00008133"/>
    </source>
</evidence>
<feature type="domain" description="Tetrapyrrole biosynthesis uroporphyrinogen III synthase" evidence="10">
    <location>
        <begin position="28"/>
        <end position="245"/>
    </location>
</feature>
<keyword evidence="4 9" id="KW-0456">Lyase</keyword>
<dbReference type="AlphaFoldDB" id="A0A4R0YQT0"/>
<comment type="caution">
    <text evidence="11">The sequence shown here is derived from an EMBL/GenBank/DDBJ whole genome shotgun (WGS) entry which is preliminary data.</text>
</comment>
<comment type="function">
    <text evidence="6 9">Catalyzes cyclization of the linear tetrapyrrole, hydroxymethylbilane, to the macrocyclic uroporphyrinogen III.</text>
</comment>
<evidence type="ECO:0000256" key="5">
    <source>
        <dbReference type="ARBA" id="ARBA00023244"/>
    </source>
</evidence>
<evidence type="ECO:0000256" key="1">
    <source>
        <dbReference type="ARBA" id="ARBA00004772"/>
    </source>
</evidence>
<evidence type="ECO:0000259" key="10">
    <source>
        <dbReference type="Pfam" id="PF02602"/>
    </source>
</evidence>
<dbReference type="EMBL" id="SJTG01000004">
    <property type="protein sequence ID" value="TCI08193.1"/>
    <property type="molecule type" value="Genomic_DNA"/>
</dbReference>
<evidence type="ECO:0000256" key="7">
    <source>
        <dbReference type="ARBA" id="ARBA00040167"/>
    </source>
</evidence>
<evidence type="ECO:0000313" key="12">
    <source>
        <dbReference type="Proteomes" id="UP000291822"/>
    </source>
</evidence>
<proteinExistence type="inferred from homology"/>
<dbReference type="PANTHER" id="PTHR38042">
    <property type="entry name" value="UROPORPHYRINOGEN-III SYNTHASE, CHLOROPLASTIC"/>
    <property type="match status" value="1"/>
</dbReference>
<dbReference type="EC" id="4.2.1.75" evidence="3 9"/>
<dbReference type="Proteomes" id="UP000291822">
    <property type="component" value="Unassembled WGS sequence"/>
</dbReference>
<protein>
    <recommendedName>
        <fullName evidence="7 9">Uroporphyrinogen-III synthase</fullName>
        <ecNumber evidence="3 9">4.2.1.75</ecNumber>
    </recommendedName>
</protein>
<name>A0A4R0YQT0_9GAMM</name>
<dbReference type="SUPFAM" id="SSF69618">
    <property type="entry name" value="HemD-like"/>
    <property type="match status" value="1"/>
</dbReference>
<dbReference type="Pfam" id="PF02602">
    <property type="entry name" value="HEM4"/>
    <property type="match status" value="1"/>
</dbReference>
<dbReference type="GO" id="GO:0006782">
    <property type="term" value="P:protoporphyrinogen IX biosynthetic process"/>
    <property type="evidence" value="ECO:0007669"/>
    <property type="project" value="UniProtKB-UniRule"/>
</dbReference>
<dbReference type="RefSeq" id="WP_131151865.1">
    <property type="nucleotide sequence ID" value="NZ_SJTG01000004.1"/>
</dbReference>
<dbReference type="GO" id="GO:0004852">
    <property type="term" value="F:uroporphyrinogen-III synthase activity"/>
    <property type="evidence" value="ECO:0007669"/>
    <property type="project" value="UniProtKB-UniRule"/>
</dbReference>
<dbReference type="GO" id="GO:0006780">
    <property type="term" value="P:uroporphyrinogen III biosynthetic process"/>
    <property type="evidence" value="ECO:0007669"/>
    <property type="project" value="UniProtKB-UniRule"/>
</dbReference>
<dbReference type="Gene3D" id="3.40.50.10090">
    <property type="match status" value="2"/>
</dbReference>
<comment type="pathway">
    <text evidence="1 9">Porphyrin-containing compound metabolism; protoporphyrin-IX biosynthesis; coproporphyrinogen-III from 5-aminolevulinate: step 3/4.</text>
</comment>
<evidence type="ECO:0000256" key="8">
    <source>
        <dbReference type="ARBA" id="ARBA00048617"/>
    </source>
</evidence>
<comment type="similarity">
    <text evidence="2 9">Belongs to the uroporphyrinogen-III synthase family.</text>
</comment>
<dbReference type="UniPathway" id="UPA00251">
    <property type="reaction ID" value="UER00320"/>
</dbReference>
<accession>A0A4R0YQT0</accession>
<sequence length="255" mass="27136">MSATPPPKLALHGRTIVITRPVGTGASIAARVRALGGEPMLLPGLSLRAEPGVRPALREALKDDLLIFISPAAVRFAARAEPLRTRATVCAVGQGTARVLQRHRIEAIAPDQQQDSEGLLAHAQLKDLQGKRVALIGAPGGRGVLREQLAKRGAKLRELHVYRRAAPRLSRRHIDAVLALPSSAMVLLSSAEALANLHEQLPGDAWKVLCKATAVVSSERLADAARKAGFKHIRMADSAFSDDMLHAAAGTFTKA</sequence>
<dbReference type="PANTHER" id="PTHR38042:SF1">
    <property type="entry name" value="UROPORPHYRINOGEN-III SYNTHASE, CHLOROPLASTIC"/>
    <property type="match status" value="1"/>
</dbReference>
<keyword evidence="5 9" id="KW-0627">Porphyrin biosynthesis</keyword>
<evidence type="ECO:0000256" key="4">
    <source>
        <dbReference type="ARBA" id="ARBA00023239"/>
    </source>
</evidence>
<dbReference type="InterPro" id="IPR036108">
    <property type="entry name" value="4pyrrol_syn_uPrphyn_synt_sf"/>
</dbReference>
<evidence type="ECO:0000313" key="11">
    <source>
        <dbReference type="EMBL" id="TCI08193.1"/>
    </source>
</evidence>
<comment type="catalytic activity">
    <reaction evidence="8 9">
        <text>hydroxymethylbilane = uroporphyrinogen III + H2O</text>
        <dbReference type="Rhea" id="RHEA:18965"/>
        <dbReference type="ChEBI" id="CHEBI:15377"/>
        <dbReference type="ChEBI" id="CHEBI:57308"/>
        <dbReference type="ChEBI" id="CHEBI:57845"/>
        <dbReference type="EC" id="4.2.1.75"/>
    </reaction>
</comment>
<organism evidence="11 12">
    <name type="scientific">Dyella soli</name>
    <dbReference type="NCBI Taxonomy" id="522319"/>
    <lineage>
        <taxon>Bacteria</taxon>
        <taxon>Pseudomonadati</taxon>
        <taxon>Pseudomonadota</taxon>
        <taxon>Gammaproteobacteria</taxon>
        <taxon>Lysobacterales</taxon>
        <taxon>Rhodanobacteraceae</taxon>
        <taxon>Dyella</taxon>
    </lineage>
</organism>
<dbReference type="InterPro" id="IPR039793">
    <property type="entry name" value="UROS/Hem4"/>
</dbReference>
<evidence type="ECO:0000256" key="6">
    <source>
        <dbReference type="ARBA" id="ARBA00037589"/>
    </source>
</evidence>
<evidence type="ECO:0000256" key="3">
    <source>
        <dbReference type="ARBA" id="ARBA00013109"/>
    </source>
</evidence>
<reference evidence="11 12" key="1">
    <citation type="submission" date="2019-02" db="EMBL/GenBank/DDBJ databases">
        <title>Dyella amyloliquefaciens sp. nov., isolated from forest soil.</title>
        <authorList>
            <person name="Gao Z.-H."/>
            <person name="Qiu L.-H."/>
        </authorList>
    </citation>
    <scope>NUCLEOTIDE SEQUENCE [LARGE SCALE GENOMIC DNA]</scope>
    <source>
        <strain evidence="11 12">KACC 12747</strain>
    </source>
</reference>
<keyword evidence="12" id="KW-1185">Reference proteome</keyword>
<gene>
    <name evidence="11" type="ORF">EZM97_26455</name>
</gene>
<dbReference type="CDD" id="cd06578">
    <property type="entry name" value="HemD"/>
    <property type="match status" value="1"/>
</dbReference>
<dbReference type="InterPro" id="IPR003754">
    <property type="entry name" value="4pyrrol_synth_uPrphyn_synth"/>
</dbReference>
<evidence type="ECO:0000256" key="9">
    <source>
        <dbReference type="RuleBase" id="RU366031"/>
    </source>
</evidence>